<sequence>MQEKCGEVASVQEQRDQYLAHLQQYTAGYQQLVGEREHLHKQFLQQAQLMDRLQHDEVQGKVQLEQSHMQLQEAQ</sequence>
<evidence type="ECO:0000313" key="2">
    <source>
        <dbReference type="EMBL" id="KAL0194446.1"/>
    </source>
</evidence>
<dbReference type="EMBL" id="JAMKFB020000005">
    <property type="protein sequence ID" value="KAL0194446.1"/>
    <property type="molecule type" value="Genomic_DNA"/>
</dbReference>
<dbReference type="Proteomes" id="UP001529510">
    <property type="component" value="Unassembled WGS sequence"/>
</dbReference>
<feature type="domain" description="Golgin subfamily A conserved" evidence="1">
    <location>
        <begin position="1"/>
        <end position="75"/>
    </location>
</feature>
<comment type="caution">
    <text evidence="2">The sequence shown here is derived from an EMBL/GenBank/DDBJ whole genome shotgun (WGS) entry which is preliminary data.</text>
</comment>
<accession>A0ABD0R9N0</accession>
<protein>
    <recommendedName>
        <fullName evidence="1">Golgin subfamily A conserved domain-containing protein</fullName>
    </recommendedName>
</protein>
<dbReference type="AlphaFoldDB" id="A0ABD0R9N0"/>
<name>A0ABD0R9N0_CIRMR</name>
<organism evidence="2 3">
    <name type="scientific">Cirrhinus mrigala</name>
    <name type="common">Mrigala</name>
    <dbReference type="NCBI Taxonomy" id="683832"/>
    <lineage>
        <taxon>Eukaryota</taxon>
        <taxon>Metazoa</taxon>
        <taxon>Chordata</taxon>
        <taxon>Craniata</taxon>
        <taxon>Vertebrata</taxon>
        <taxon>Euteleostomi</taxon>
        <taxon>Actinopterygii</taxon>
        <taxon>Neopterygii</taxon>
        <taxon>Teleostei</taxon>
        <taxon>Ostariophysi</taxon>
        <taxon>Cypriniformes</taxon>
        <taxon>Cyprinidae</taxon>
        <taxon>Labeoninae</taxon>
        <taxon>Labeonini</taxon>
        <taxon>Cirrhinus</taxon>
    </lineage>
</organism>
<dbReference type="InterPro" id="IPR043976">
    <property type="entry name" value="GOLGA_cons_dom"/>
</dbReference>
<dbReference type="Pfam" id="PF15070">
    <property type="entry name" value="GOLGA2L5"/>
    <property type="match status" value="1"/>
</dbReference>
<evidence type="ECO:0000313" key="3">
    <source>
        <dbReference type="Proteomes" id="UP001529510"/>
    </source>
</evidence>
<reference evidence="2 3" key="1">
    <citation type="submission" date="2024-05" db="EMBL/GenBank/DDBJ databases">
        <title>Genome sequencing and assembly of Indian major carp, Cirrhinus mrigala (Hamilton, 1822).</title>
        <authorList>
            <person name="Mohindra V."/>
            <person name="Chowdhury L.M."/>
            <person name="Lal K."/>
            <person name="Jena J.K."/>
        </authorList>
    </citation>
    <scope>NUCLEOTIDE SEQUENCE [LARGE SCALE GENOMIC DNA]</scope>
    <source>
        <strain evidence="2">CM1030</strain>
        <tissue evidence="2">Blood</tissue>
    </source>
</reference>
<feature type="non-terminal residue" evidence="2">
    <location>
        <position position="75"/>
    </location>
</feature>
<proteinExistence type="predicted"/>
<gene>
    <name evidence="2" type="ORF">M9458_012742</name>
</gene>
<evidence type="ECO:0000259" key="1">
    <source>
        <dbReference type="Pfam" id="PF15070"/>
    </source>
</evidence>
<keyword evidence="3" id="KW-1185">Reference proteome</keyword>